<dbReference type="PANTHER" id="PTHR30600">
    <property type="entry name" value="CYTOCHROME C PEROXIDASE-RELATED"/>
    <property type="match status" value="1"/>
</dbReference>
<evidence type="ECO:0000256" key="4">
    <source>
        <dbReference type="ARBA" id="ARBA00022729"/>
    </source>
</evidence>
<keyword evidence="5" id="KW-0560">Oxidoreductase</keyword>
<dbReference type="OrthoDB" id="9805202at2"/>
<organism evidence="9 10">
    <name type="scientific">Dyadobacter luticola</name>
    <dbReference type="NCBI Taxonomy" id="1979387"/>
    <lineage>
        <taxon>Bacteria</taxon>
        <taxon>Pseudomonadati</taxon>
        <taxon>Bacteroidota</taxon>
        <taxon>Cytophagia</taxon>
        <taxon>Cytophagales</taxon>
        <taxon>Spirosomataceae</taxon>
        <taxon>Dyadobacter</taxon>
    </lineage>
</organism>
<dbReference type="GO" id="GO:0020037">
    <property type="term" value="F:heme binding"/>
    <property type="evidence" value="ECO:0007669"/>
    <property type="project" value="InterPro"/>
</dbReference>
<dbReference type="PROSITE" id="PS51007">
    <property type="entry name" value="CYTC"/>
    <property type="match status" value="2"/>
</dbReference>
<evidence type="ECO:0000313" key="9">
    <source>
        <dbReference type="EMBL" id="TLV03821.1"/>
    </source>
</evidence>
<dbReference type="RefSeq" id="WP_138365031.1">
    <property type="nucleotide sequence ID" value="NZ_VCEJ01000002.1"/>
</dbReference>
<dbReference type="EMBL" id="VCEJ01000002">
    <property type="protein sequence ID" value="TLV03821.1"/>
    <property type="molecule type" value="Genomic_DNA"/>
</dbReference>
<keyword evidence="9" id="KW-0575">Peroxidase</keyword>
<dbReference type="InterPro" id="IPR009056">
    <property type="entry name" value="Cyt_c-like_dom"/>
</dbReference>
<evidence type="ECO:0000256" key="3">
    <source>
        <dbReference type="ARBA" id="ARBA00022723"/>
    </source>
</evidence>
<dbReference type="GO" id="GO:0030313">
    <property type="term" value="C:cell envelope"/>
    <property type="evidence" value="ECO:0007669"/>
    <property type="project" value="UniProtKB-SubCell"/>
</dbReference>
<gene>
    <name evidence="9" type="ORF">FEN17_09575</name>
</gene>
<evidence type="ECO:0000256" key="5">
    <source>
        <dbReference type="ARBA" id="ARBA00023002"/>
    </source>
</evidence>
<evidence type="ECO:0000259" key="8">
    <source>
        <dbReference type="PROSITE" id="PS51007"/>
    </source>
</evidence>
<dbReference type="InterPro" id="IPR036909">
    <property type="entry name" value="Cyt_c-like_dom_sf"/>
</dbReference>
<accession>A0A5R9L5Z0</accession>
<keyword evidence="2 7" id="KW-0349">Heme</keyword>
<comment type="subcellular location">
    <subcellularLocation>
        <location evidence="1">Cell envelope</location>
    </subcellularLocation>
</comment>
<dbReference type="Gene3D" id="1.20.1420.20">
    <property type="entry name" value="M75 peptidase, HXXE motif"/>
    <property type="match status" value="1"/>
</dbReference>
<proteinExistence type="predicted"/>
<evidence type="ECO:0000256" key="7">
    <source>
        <dbReference type="PROSITE-ProRule" id="PRU00433"/>
    </source>
</evidence>
<feature type="domain" description="Cytochrome c" evidence="8">
    <location>
        <begin position="316"/>
        <end position="450"/>
    </location>
</feature>
<sequence>MSAKTFQHCFLFFKKHFQEILLSACLTLFSVAAFQGCKSEVTTTDAVKQQFMEDITRLDSAVSEMQTLIKNRQPAEDVQAAFRHARLAYKRVEFLSAYYSPETTKALNGPNIPEVDDDLRVNQPEGFQVLEELVFPGDDSSNYADAVQHAAVIRANVNRLRKISEGNQLTDSHIFDAIRLEVFRIQTLGITGFDSPVAFHSFPEAASALESLQQHLSFYSVEKHDQVLSQRLEATFENAINSLQKAKNFNAFDRLDFIKQKANPLSSLLLDTQKALKIAVFTESRLLSPDAKTLTDSAIFNSDYFVNLDEQHSTPDRIALGKMLFFNPILSGKNGRTCATCHQPDKAFTDGETKSFAVGFDGVRIARNAPTLLNSAYQAVQFADSRVAFLEDQASDVIRNEQEMHGSLPEAVEALKKEPEYAALFAKSYKDGVNEHTLKNAIASYIRSLTSLNSKLDRYFRGQTGTLTSEERLGFNVFMGKGKCATCHFFPLFNGTVPPAYQETESEVLGTPATAAGKEIDPDVGKFLLTKRDPHLHAFKTPTVRNISKTAPYMHNGVFKTLEEVVDFYDRGGGNGLGFKLENQTLPFDKLDLTDGEKKGLVAFMKIL</sequence>
<keyword evidence="6 7" id="KW-0408">Iron</keyword>
<keyword evidence="3 7" id="KW-0479">Metal-binding</keyword>
<dbReference type="InterPro" id="IPR038352">
    <property type="entry name" value="Imelysin_sf"/>
</dbReference>
<evidence type="ECO:0000256" key="2">
    <source>
        <dbReference type="ARBA" id="ARBA00022617"/>
    </source>
</evidence>
<dbReference type="GO" id="GO:0009055">
    <property type="term" value="F:electron transfer activity"/>
    <property type="evidence" value="ECO:0007669"/>
    <property type="project" value="InterPro"/>
</dbReference>
<dbReference type="InterPro" id="IPR051395">
    <property type="entry name" value="Cytochrome_c_Peroxidase/MauG"/>
</dbReference>
<dbReference type="AlphaFoldDB" id="A0A5R9L5Z0"/>
<keyword evidence="10" id="KW-1185">Reference proteome</keyword>
<dbReference type="GO" id="GO:0046872">
    <property type="term" value="F:metal ion binding"/>
    <property type="evidence" value="ECO:0007669"/>
    <property type="project" value="UniProtKB-KW"/>
</dbReference>
<evidence type="ECO:0000256" key="1">
    <source>
        <dbReference type="ARBA" id="ARBA00004196"/>
    </source>
</evidence>
<name>A0A5R9L5Z0_9BACT</name>
<reference evidence="9 10" key="1">
    <citation type="submission" date="2019-05" db="EMBL/GenBank/DDBJ databases">
        <authorList>
            <person name="Qu J.-H."/>
        </authorList>
    </citation>
    <scope>NUCLEOTIDE SEQUENCE [LARGE SCALE GENOMIC DNA]</scope>
    <source>
        <strain evidence="9 10">T17</strain>
    </source>
</reference>
<dbReference type="PANTHER" id="PTHR30600:SF10">
    <property type="entry name" value="BLL6722 PROTEIN"/>
    <property type="match status" value="1"/>
</dbReference>
<evidence type="ECO:0000313" key="10">
    <source>
        <dbReference type="Proteomes" id="UP000306402"/>
    </source>
</evidence>
<keyword evidence="4" id="KW-0732">Signal</keyword>
<feature type="domain" description="Cytochrome c" evidence="8">
    <location>
        <begin position="469"/>
        <end position="608"/>
    </location>
</feature>
<comment type="caution">
    <text evidence="9">The sequence shown here is derived from an EMBL/GenBank/DDBJ whole genome shotgun (WGS) entry which is preliminary data.</text>
</comment>
<dbReference type="Proteomes" id="UP000306402">
    <property type="component" value="Unassembled WGS sequence"/>
</dbReference>
<dbReference type="Pfam" id="PF03150">
    <property type="entry name" value="CCP_MauG"/>
    <property type="match status" value="1"/>
</dbReference>
<evidence type="ECO:0000256" key="6">
    <source>
        <dbReference type="ARBA" id="ARBA00023004"/>
    </source>
</evidence>
<dbReference type="GO" id="GO:0004130">
    <property type="term" value="F:cytochrome-c peroxidase activity"/>
    <property type="evidence" value="ECO:0007669"/>
    <property type="project" value="TreeGrafter"/>
</dbReference>
<dbReference type="Gene3D" id="1.10.760.10">
    <property type="entry name" value="Cytochrome c-like domain"/>
    <property type="match status" value="2"/>
</dbReference>
<dbReference type="InterPro" id="IPR004852">
    <property type="entry name" value="Di-haem_cyt_c_peroxidsae"/>
</dbReference>
<protein>
    <submittedName>
        <fullName evidence="9">Cytochrome-c peroxidase</fullName>
    </submittedName>
</protein>
<dbReference type="SUPFAM" id="SSF46626">
    <property type="entry name" value="Cytochrome c"/>
    <property type="match status" value="2"/>
</dbReference>